<keyword evidence="3" id="KW-0663">Pyridoxal phosphate</keyword>
<dbReference type="CDD" id="cd01749">
    <property type="entry name" value="GATase1_PB"/>
    <property type="match status" value="1"/>
</dbReference>
<dbReference type="InterPro" id="IPR021102">
    <property type="entry name" value="PNGase_A"/>
</dbReference>
<dbReference type="PROSITE" id="PS51274">
    <property type="entry name" value="GATASE_COBBQ"/>
    <property type="match status" value="1"/>
</dbReference>
<accession>A0AAD5XZZ7</accession>
<proteinExistence type="inferred from homology"/>
<organism evidence="8 9">
    <name type="scientific">Boothiomyces macroporosus</name>
    <dbReference type="NCBI Taxonomy" id="261099"/>
    <lineage>
        <taxon>Eukaryota</taxon>
        <taxon>Fungi</taxon>
        <taxon>Fungi incertae sedis</taxon>
        <taxon>Chytridiomycota</taxon>
        <taxon>Chytridiomycota incertae sedis</taxon>
        <taxon>Chytridiomycetes</taxon>
        <taxon>Rhizophydiales</taxon>
        <taxon>Terramycetaceae</taxon>
        <taxon>Boothiomyces</taxon>
    </lineage>
</organism>
<comment type="catalytic activity">
    <reaction evidence="6">
        <text>L-glutamine + H2O = L-glutamate + NH4(+)</text>
        <dbReference type="Rhea" id="RHEA:15889"/>
        <dbReference type="ChEBI" id="CHEBI:15377"/>
        <dbReference type="ChEBI" id="CHEBI:28938"/>
        <dbReference type="ChEBI" id="CHEBI:29985"/>
        <dbReference type="ChEBI" id="CHEBI:58359"/>
        <dbReference type="EC" id="3.5.1.2"/>
    </reaction>
</comment>
<evidence type="ECO:0000256" key="2">
    <source>
        <dbReference type="ARBA" id="ARBA00022801"/>
    </source>
</evidence>
<name>A0AAD5XZZ7_9FUNG</name>
<sequence>MKLPVVDLYTLVNLHSPSHPFTQQPLTQDPISAIDTFQVTHPITLPNKPKCSSVLLEHQFPFSYGKPYVGNYTVPPSCGKSWEQIVLTLNGSVSGRQFDRVGAIWIDGVEILRLTGAEPSGTPITRWQDITEYSALFGGLNSVVFAYDNVVDGTYTGIFNFTVSIDFYKGKNRDAPDSVLPLSLSNNTYGWATLPTTNLTTFVLPKLPPNLERAEVEIYVSGHGNDEFWYTNLPNALAQPQNQLFGGGTYKEIDLFINSKLVSFEPIPPTVYTGGMNPLLWRPIVGIDTFNLPPITFDITPFASLLFQPNSNIGFNVSFAANSYWLVDANLKIWVDKKNKGKEFNGKLESFAINPTIPTELYSGDLNNLVMNTTVKNSFSAKGSIKTSRGTVTTRVEKQVSFTNQNLVTEQGNNQVFIQSTNVSTTVTVSRRDVTVSKKHKKRYPFTGLLSALSANSYLTTITHGKREETDDYLLDTLLYANGTFGGANYATTNQNYTFIDSKQCYKRNVAAAGRVLVSDIYPKCVLALQGAFSEHIHTLQKLGATTVQVKKQEHLDEIDGLIIPGGESTTMSLIMQRNGLIEPLKSFIQSGKPVFGTCAGLIMLSNEITNQKKGGQVNLGGLDITVERNAFGAQLDSFVSDLDLTIGKFQGVFIRAPIISSVGDNVEVIGKYNDRIVAVRQGNILGTSFHPELTHDTMVHEYFIKMI</sequence>
<evidence type="ECO:0000313" key="8">
    <source>
        <dbReference type="EMBL" id="KAJ3251257.1"/>
    </source>
</evidence>
<comment type="caution">
    <text evidence="8">The sequence shown here is derived from an EMBL/GenBank/DDBJ whole genome shotgun (WGS) entry which is preliminary data.</text>
</comment>
<evidence type="ECO:0000256" key="1">
    <source>
        <dbReference type="ARBA" id="ARBA00008345"/>
    </source>
</evidence>
<dbReference type="NCBIfam" id="TIGR03800">
    <property type="entry name" value="PLP_synth_Pdx2"/>
    <property type="match status" value="1"/>
</dbReference>
<dbReference type="GO" id="GO:0042823">
    <property type="term" value="P:pyridoxal phosphate biosynthetic process"/>
    <property type="evidence" value="ECO:0007669"/>
    <property type="project" value="InterPro"/>
</dbReference>
<dbReference type="Gene3D" id="3.40.50.880">
    <property type="match status" value="1"/>
</dbReference>
<dbReference type="Pfam" id="PF25156">
    <property type="entry name" value="PNGase_A_C"/>
    <property type="match status" value="1"/>
</dbReference>
<keyword evidence="5" id="KW-0456">Lyase</keyword>
<keyword evidence="2" id="KW-0378">Hydrolase</keyword>
<evidence type="ECO:0000256" key="6">
    <source>
        <dbReference type="ARBA" id="ARBA00049534"/>
    </source>
</evidence>
<feature type="domain" description="Peptide N-acetyl-beta-D-glucosaminyl asparaginase amidase A N-terminal" evidence="7">
    <location>
        <begin position="47"/>
        <end position="342"/>
    </location>
</feature>
<dbReference type="PROSITE" id="PS51130">
    <property type="entry name" value="PDXT_SNO_2"/>
    <property type="match status" value="1"/>
</dbReference>
<dbReference type="GO" id="GO:0016829">
    <property type="term" value="F:lyase activity"/>
    <property type="evidence" value="ECO:0007669"/>
    <property type="project" value="UniProtKB-KW"/>
</dbReference>
<dbReference type="InterPro" id="IPR021196">
    <property type="entry name" value="PdxT/SNO_CS"/>
</dbReference>
<evidence type="ECO:0000259" key="7">
    <source>
        <dbReference type="Pfam" id="PF12222"/>
    </source>
</evidence>
<dbReference type="AlphaFoldDB" id="A0AAD5XZZ7"/>
<evidence type="ECO:0000256" key="5">
    <source>
        <dbReference type="ARBA" id="ARBA00023239"/>
    </source>
</evidence>
<dbReference type="FunFam" id="3.40.50.880:FF:000010">
    <property type="entry name" value="uncharacterized protein LOC100176842 isoform X2"/>
    <property type="match status" value="1"/>
</dbReference>
<dbReference type="PROSITE" id="PS01236">
    <property type="entry name" value="PDXT_SNO_1"/>
    <property type="match status" value="1"/>
</dbReference>
<dbReference type="PANTHER" id="PTHR31104">
    <property type="entry name" value="PEPTIDE-N4-(N-ACETYL-BETA-GLUCOSAMINYL)ASPARAGINE AMIDASE A PROTEIN"/>
    <property type="match status" value="1"/>
</dbReference>
<comment type="similarity">
    <text evidence="1">Belongs to the glutaminase PdxT/SNO family.</text>
</comment>
<keyword evidence="4" id="KW-0315">Glutamine amidotransferase</keyword>
<reference evidence="8" key="1">
    <citation type="submission" date="2020-05" db="EMBL/GenBank/DDBJ databases">
        <title>Phylogenomic resolution of chytrid fungi.</title>
        <authorList>
            <person name="Stajich J.E."/>
            <person name="Amses K."/>
            <person name="Simmons R."/>
            <person name="Seto K."/>
            <person name="Myers J."/>
            <person name="Bonds A."/>
            <person name="Quandt C.A."/>
            <person name="Barry K."/>
            <person name="Liu P."/>
            <person name="Grigoriev I."/>
            <person name="Longcore J.E."/>
            <person name="James T.Y."/>
        </authorList>
    </citation>
    <scope>NUCLEOTIDE SEQUENCE</scope>
    <source>
        <strain evidence="8">PLAUS21</strain>
    </source>
</reference>
<protein>
    <recommendedName>
        <fullName evidence="7">Peptide N-acetyl-beta-D-glucosaminyl asparaginase amidase A N-terminal domain-containing protein</fullName>
    </recommendedName>
</protein>
<evidence type="ECO:0000313" key="9">
    <source>
        <dbReference type="Proteomes" id="UP001210925"/>
    </source>
</evidence>
<dbReference type="PROSITE" id="PS51273">
    <property type="entry name" value="GATASE_TYPE_1"/>
    <property type="match status" value="1"/>
</dbReference>
<dbReference type="InterPro" id="IPR056948">
    <property type="entry name" value="PNGaseA_N"/>
</dbReference>
<dbReference type="Pfam" id="PF01174">
    <property type="entry name" value="SNO"/>
    <property type="match status" value="1"/>
</dbReference>
<dbReference type="InterPro" id="IPR002161">
    <property type="entry name" value="PdxT/SNO"/>
</dbReference>
<dbReference type="GO" id="GO:0004359">
    <property type="term" value="F:glutaminase activity"/>
    <property type="evidence" value="ECO:0007669"/>
    <property type="project" value="UniProtKB-EC"/>
</dbReference>
<gene>
    <name evidence="8" type="ORF">HK103_002555</name>
</gene>
<evidence type="ECO:0000256" key="4">
    <source>
        <dbReference type="ARBA" id="ARBA00022962"/>
    </source>
</evidence>
<dbReference type="EMBL" id="JADGKB010000191">
    <property type="protein sequence ID" value="KAJ3251257.1"/>
    <property type="molecule type" value="Genomic_DNA"/>
</dbReference>
<evidence type="ECO:0000256" key="3">
    <source>
        <dbReference type="ARBA" id="ARBA00022898"/>
    </source>
</evidence>
<dbReference type="SUPFAM" id="SSF52317">
    <property type="entry name" value="Class I glutamine amidotransferase-like"/>
    <property type="match status" value="1"/>
</dbReference>
<dbReference type="Proteomes" id="UP001210925">
    <property type="component" value="Unassembled WGS sequence"/>
</dbReference>
<dbReference type="InterPro" id="IPR029062">
    <property type="entry name" value="Class_I_gatase-like"/>
</dbReference>
<dbReference type="HAMAP" id="MF_01615">
    <property type="entry name" value="PdxT"/>
    <property type="match status" value="1"/>
</dbReference>
<keyword evidence="9" id="KW-1185">Reference proteome</keyword>
<dbReference type="Pfam" id="PF12222">
    <property type="entry name" value="PNGaseA"/>
    <property type="match status" value="1"/>
</dbReference>